<name>A0A2S7KAM2_9PROT</name>
<dbReference type="InterPro" id="IPR045229">
    <property type="entry name" value="TPP_enz"/>
</dbReference>
<dbReference type="Pfam" id="PF02775">
    <property type="entry name" value="TPP_enzyme_C"/>
    <property type="match status" value="1"/>
</dbReference>
<comment type="caution">
    <text evidence="8">The sequence shown here is derived from an EMBL/GenBank/DDBJ whole genome shotgun (WGS) entry which is preliminary data.</text>
</comment>
<accession>A0A2S7KAM2</accession>
<dbReference type="OrthoDB" id="4494979at2"/>
<dbReference type="GO" id="GO:0050660">
    <property type="term" value="F:flavin adenine dinucleotide binding"/>
    <property type="evidence" value="ECO:0007669"/>
    <property type="project" value="TreeGrafter"/>
</dbReference>
<feature type="domain" description="Thiamine pyrophosphate enzyme central" evidence="5">
    <location>
        <begin position="183"/>
        <end position="316"/>
    </location>
</feature>
<feature type="domain" description="Thiamine pyrophosphate enzyme N-terminal TPP-binding" evidence="7">
    <location>
        <begin position="1"/>
        <end position="107"/>
    </location>
</feature>
<dbReference type="Pfam" id="PF02776">
    <property type="entry name" value="TPP_enzyme_N"/>
    <property type="match status" value="1"/>
</dbReference>
<evidence type="ECO:0000256" key="2">
    <source>
        <dbReference type="ARBA" id="ARBA00007812"/>
    </source>
</evidence>
<dbReference type="RefSeq" id="WP_104828247.1">
    <property type="nucleotide sequence ID" value="NZ_PJCH01000001.1"/>
</dbReference>
<dbReference type="SUPFAM" id="SSF52518">
    <property type="entry name" value="Thiamin diphosphate-binding fold (THDP-binding)"/>
    <property type="match status" value="2"/>
</dbReference>
<protein>
    <recommendedName>
        <fullName evidence="10">Thiamine pyrophosphate-requiring protein</fullName>
    </recommendedName>
</protein>
<dbReference type="InterPro" id="IPR029061">
    <property type="entry name" value="THDP-binding"/>
</dbReference>
<dbReference type="Gene3D" id="3.40.50.1220">
    <property type="entry name" value="TPP-binding domain"/>
    <property type="match status" value="1"/>
</dbReference>
<dbReference type="GO" id="GO:0009097">
    <property type="term" value="P:isoleucine biosynthetic process"/>
    <property type="evidence" value="ECO:0007669"/>
    <property type="project" value="TreeGrafter"/>
</dbReference>
<feature type="domain" description="Thiamine pyrophosphate enzyme TPP-binding" evidence="6">
    <location>
        <begin position="383"/>
        <end position="530"/>
    </location>
</feature>
<keyword evidence="3 4" id="KW-0786">Thiamine pyrophosphate</keyword>
<evidence type="ECO:0000256" key="4">
    <source>
        <dbReference type="RuleBase" id="RU362132"/>
    </source>
</evidence>
<dbReference type="PROSITE" id="PS00187">
    <property type="entry name" value="TPP_ENZYMES"/>
    <property type="match status" value="1"/>
</dbReference>
<evidence type="ECO:0000313" key="8">
    <source>
        <dbReference type="EMBL" id="PQA89545.1"/>
    </source>
</evidence>
<dbReference type="GO" id="GO:0009099">
    <property type="term" value="P:L-valine biosynthetic process"/>
    <property type="evidence" value="ECO:0007669"/>
    <property type="project" value="TreeGrafter"/>
</dbReference>
<dbReference type="GO" id="GO:0005948">
    <property type="term" value="C:acetolactate synthase complex"/>
    <property type="evidence" value="ECO:0007669"/>
    <property type="project" value="TreeGrafter"/>
</dbReference>
<evidence type="ECO:0000259" key="5">
    <source>
        <dbReference type="Pfam" id="PF00205"/>
    </source>
</evidence>
<dbReference type="GO" id="GO:0030976">
    <property type="term" value="F:thiamine pyrophosphate binding"/>
    <property type="evidence" value="ECO:0007669"/>
    <property type="project" value="InterPro"/>
</dbReference>
<dbReference type="GO" id="GO:0000287">
    <property type="term" value="F:magnesium ion binding"/>
    <property type="evidence" value="ECO:0007669"/>
    <property type="project" value="InterPro"/>
</dbReference>
<reference evidence="8 9" key="1">
    <citation type="submission" date="2017-12" db="EMBL/GenBank/DDBJ databases">
        <authorList>
            <person name="Hurst M.R.H."/>
        </authorList>
    </citation>
    <scope>NUCLEOTIDE SEQUENCE [LARGE SCALE GENOMIC DNA]</scope>
    <source>
        <strain evidence="8 9">SY-3-19</strain>
    </source>
</reference>
<comment type="cofactor">
    <cofactor evidence="1">
        <name>thiamine diphosphate</name>
        <dbReference type="ChEBI" id="CHEBI:58937"/>
    </cofactor>
</comment>
<dbReference type="EMBL" id="PJCH01000001">
    <property type="protein sequence ID" value="PQA89545.1"/>
    <property type="molecule type" value="Genomic_DNA"/>
</dbReference>
<dbReference type="InterPro" id="IPR012000">
    <property type="entry name" value="Thiamin_PyroP_enz_cen_dom"/>
</dbReference>
<dbReference type="AlphaFoldDB" id="A0A2S7KAM2"/>
<gene>
    <name evidence="8" type="ORF">CW354_01345</name>
</gene>
<evidence type="ECO:0000259" key="6">
    <source>
        <dbReference type="Pfam" id="PF02775"/>
    </source>
</evidence>
<dbReference type="NCBIfam" id="NF004807">
    <property type="entry name" value="PRK06154.1"/>
    <property type="match status" value="1"/>
</dbReference>
<dbReference type="GO" id="GO:0003984">
    <property type="term" value="F:acetolactate synthase activity"/>
    <property type="evidence" value="ECO:0007669"/>
    <property type="project" value="TreeGrafter"/>
</dbReference>
<dbReference type="SUPFAM" id="SSF52467">
    <property type="entry name" value="DHS-like NAD/FAD-binding domain"/>
    <property type="match status" value="1"/>
</dbReference>
<comment type="similarity">
    <text evidence="2 4">Belongs to the TPP enzyme family.</text>
</comment>
<dbReference type="Pfam" id="PF00205">
    <property type="entry name" value="TPP_enzyme_M"/>
    <property type="match status" value="1"/>
</dbReference>
<dbReference type="CDD" id="cd02004">
    <property type="entry name" value="TPP_BZL_OCoD_HPCL"/>
    <property type="match status" value="1"/>
</dbReference>
<dbReference type="PANTHER" id="PTHR18968">
    <property type="entry name" value="THIAMINE PYROPHOSPHATE ENZYMES"/>
    <property type="match status" value="1"/>
</dbReference>
<dbReference type="Gene3D" id="3.40.50.970">
    <property type="match status" value="2"/>
</dbReference>
<proteinExistence type="inferred from homology"/>
<dbReference type="Proteomes" id="UP000239504">
    <property type="component" value="Unassembled WGS sequence"/>
</dbReference>
<dbReference type="InterPro" id="IPR012001">
    <property type="entry name" value="Thiamin_PyroP_enz_TPP-bd_dom"/>
</dbReference>
<evidence type="ECO:0000313" key="9">
    <source>
        <dbReference type="Proteomes" id="UP000239504"/>
    </source>
</evidence>
<dbReference type="InterPro" id="IPR000399">
    <property type="entry name" value="TPP-bd_CS"/>
</dbReference>
<organism evidence="8 9">
    <name type="scientific">Hyphococcus luteus</name>
    <dbReference type="NCBI Taxonomy" id="2058213"/>
    <lineage>
        <taxon>Bacteria</taxon>
        <taxon>Pseudomonadati</taxon>
        <taxon>Pseudomonadota</taxon>
        <taxon>Alphaproteobacteria</taxon>
        <taxon>Parvularculales</taxon>
        <taxon>Parvularculaceae</taxon>
        <taxon>Hyphococcus</taxon>
    </lineage>
</organism>
<evidence type="ECO:0008006" key="10">
    <source>
        <dbReference type="Google" id="ProtNLM"/>
    </source>
</evidence>
<dbReference type="InterPro" id="IPR029035">
    <property type="entry name" value="DHS-like_NAD/FAD-binding_dom"/>
</dbReference>
<dbReference type="PANTHER" id="PTHR18968:SF13">
    <property type="entry name" value="ACETOLACTATE SYNTHASE CATALYTIC SUBUNIT, MITOCHONDRIAL"/>
    <property type="match status" value="1"/>
</dbReference>
<evidence type="ECO:0000259" key="7">
    <source>
        <dbReference type="Pfam" id="PF02776"/>
    </source>
</evidence>
<dbReference type="CDD" id="cd07035">
    <property type="entry name" value="TPP_PYR_POX_like"/>
    <property type="match status" value="1"/>
</dbReference>
<keyword evidence="9" id="KW-1185">Reference proteome</keyword>
<evidence type="ECO:0000256" key="3">
    <source>
        <dbReference type="ARBA" id="ARBA00023052"/>
    </source>
</evidence>
<sequence length="543" mass="58332">MKACDAIAEILKREGVDVLFGYPRNALLEAAARADIRTIIPRQERTGLHMADALSRLTRGERMGVFCCQHGPGTESAYGGVAQAFSESVPLLFLPGGYPTATAHVGRNYNAAHNMASITKSAEPLTAPAQTSAVMRRAFTQLRNGTPAPALVELPFDLLEAEGADANYTPAVRGRYGPDGDSIARAAEMLCAAKRPVLYAGQGVHWANAYDELRALAELLAIPVCTSLPGKSSFDETHALSLGSGGAAMPFTVRRFLDEADVIFGVGCSFTATPFGVRMPEGKRVIHATLDPAALNRHVPADVALVGDAKLTLAALLEACRARVGAVPRDRSAVVSEIESVSAEWMKQWLAKLTSDQTPMTPYRVLWDLQQTVDVANTIITHDAGSPRDQLSPFWKTKTPLSYIGWGKSTQLGYGLGLAMGAKLACPDKLCINVWGDAAIGFTGMDFETAVREKLPVLSILLNNSSMAMELNVMPVATDKFRSTDVSGHYADFAKALGGHGERIAKIEDIVPAIKRGVEATERGQPALLEFMTSQELDFSRYP</sequence>
<evidence type="ECO:0000256" key="1">
    <source>
        <dbReference type="ARBA" id="ARBA00001964"/>
    </source>
</evidence>
<dbReference type="InterPro" id="IPR011766">
    <property type="entry name" value="TPP_enzyme_TPP-bd"/>
</dbReference>